<comment type="caution">
    <text evidence="8">The sequence shown here is derived from an EMBL/GenBank/DDBJ whole genome shotgun (WGS) entry which is preliminary data.</text>
</comment>
<dbReference type="InterPro" id="IPR008906">
    <property type="entry name" value="HATC_C_dom"/>
</dbReference>
<accession>A0A225VAF5</accession>
<comment type="subcellular location">
    <subcellularLocation>
        <location evidence="1">Nucleus</location>
    </subcellularLocation>
</comment>
<sequence>MSGISASSQATEVDLTVADVEEKPPPVIDSIPPAIGHRAPDGATDAVWTVVHVLDKPHQFRKKLYTHICLLCAQTKQWERALCKTAHASNAKSHLVRKHSDHSIATEELQHRQTRADGIVQRSEVKRKAPEGQGYEPEKRHKIFFTPKLKQDFICGHVSRWLINDGLPYNMITTPAFREMISGLTGDANTTIPATKTYNEILDSHYTKFREQTIATLCEEHRLLHHTPFLNLMHDLWTNSAKNNIVGASVAFIDHTWHFRHFALLAVVKNDGHESVEVATLLDKKLSELYALDIKKTVKFTVSDTAASARKVSRQFDSTLQTDCIMHALSLCLGYGIGLKENTKNKKVVTEGGEFKEGGRVIRKLRALNLYFGSTKSPQRIARLKEVQRLFKLPQLAALIDVDVRIGSVIKLLQRSIINYAAFKAYFQNPRTDTSERDVFVCITDADWSLAIELEAILHRVSELALVESQTANMLSSTMYVFLRVASVRLSSYKYTAFQLDGLRDEDTNEKNFARVEMKFEQISDLGYRCISRTLSQIAKRLPRPSVEMGMALLLDPRTKKSAQNFLQTTDMAEQVTVELLQDTKSLLLEEHRLMYKATQPSDVDNGSRAASSASPNSEGGSAPDGELDLLCGDELADLSDVAFVNNTLNSEADEVVKKWLNHRIDWAEVAKGQNVILEACGKDYRKLTMLDRKGRRVWHVEKLCQHIDVCRWFAETGEKQFPSIAKLARVWLGRSSSTAFQERVFSTGSFVMGPLRTQTDNERAQKQLILRHNLP</sequence>
<dbReference type="GO" id="GO:0005634">
    <property type="term" value="C:nucleus"/>
    <property type="evidence" value="ECO:0007669"/>
    <property type="project" value="UniProtKB-SubCell"/>
</dbReference>
<gene>
    <name evidence="8" type="ORF">PHMEG_00027181</name>
</gene>
<proteinExistence type="predicted"/>
<feature type="compositionally biased region" description="Polar residues" evidence="6">
    <location>
        <begin position="599"/>
        <end position="620"/>
    </location>
</feature>
<dbReference type="GO" id="GO:0046983">
    <property type="term" value="F:protein dimerization activity"/>
    <property type="evidence" value="ECO:0007669"/>
    <property type="project" value="InterPro"/>
</dbReference>
<dbReference type="InterPro" id="IPR052035">
    <property type="entry name" value="ZnF_BED_domain_contain"/>
</dbReference>
<dbReference type="Pfam" id="PF05699">
    <property type="entry name" value="Dimer_Tnp_hAT"/>
    <property type="match status" value="1"/>
</dbReference>
<keyword evidence="2" id="KW-0479">Metal-binding</keyword>
<keyword evidence="9" id="KW-1185">Reference proteome</keyword>
<organism evidence="8 9">
    <name type="scientific">Phytophthora megakarya</name>
    <dbReference type="NCBI Taxonomy" id="4795"/>
    <lineage>
        <taxon>Eukaryota</taxon>
        <taxon>Sar</taxon>
        <taxon>Stramenopiles</taxon>
        <taxon>Oomycota</taxon>
        <taxon>Peronosporomycetes</taxon>
        <taxon>Peronosporales</taxon>
        <taxon>Peronosporaceae</taxon>
        <taxon>Phytophthora</taxon>
    </lineage>
</organism>
<dbReference type="STRING" id="4795.A0A225VAF5"/>
<dbReference type="EMBL" id="NBNE01006852">
    <property type="protein sequence ID" value="OWZ01430.1"/>
    <property type="molecule type" value="Genomic_DNA"/>
</dbReference>
<evidence type="ECO:0000256" key="3">
    <source>
        <dbReference type="ARBA" id="ARBA00022771"/>
    </source>
</evidence>
<name>A0A225VAF5_9STRA</name>
<dbReference type="InterPro" id="IPR012337">
    <property type="entry name" value="RNaseH-like_sf"/>
</dbReference>
<keyword evidence="4" id="KW-0862">Zinc</keyword>
<evidence type="ECO:0000313" key="8">
    <source>
        <dbReference type="EMBL" id="OWZ01430.1"/>
    </source>
</evidence>
<keyword evidence="3" id="KW-0863">Zinc-finger</keyword>
<evidence type="ECO:0000256" key="1">
    <source>
        <dbReference type="ARBA" id="ARBA00004123"/>
    </source>
</evidence>
<protein>
    <recommendedName>
        <fullName evidence="7">HAT C-terminal dimerisation domain-containing protein</fullName>
    </recommendedName>
</protein>
<dbReference type="OrthoDB" id="127680at2759"/>
<evidence type="ECO:0000259" key="7">
    <source>
        <dbReference type="Pfam" id="PF05699"/>
    </source>
</evidence>
<keyword evidence="5" id="KW-0539">Nucleus</keyword>
<evidence type="ECO:0000256" key="2">
    <source>
        <dbReference type="ARBA" id="ARBA00022723"/>
    </source>
</evidence>
<evidence type="ECO:0000256" key="6">
    <source>
        <dbReference type="SAM" id="MobiDB-lite"/>
    </source>
</evidence>
<dbReference type="SUPFAM" id="SSF53098">
    <property type="entry name" value="Ribonuclease H-like"/>
    <property type="match status" value="1"/>
</dbReference>
<dbReference type="PANTHER" id="PTHR46481">
    <property type="entry name" value="ZINC FINGER BED DOMAIN-CONTAINING PROTEIN 4"/>
    <property type="match status" value="1"/>
</dbReference>
<evidence type="ECO:0000313" key="9">
    <source>
        <dbReference type="Proteomes" id="UP000198211"/>
    </source>
</evidence>
<dbReference type="PANTHER" id="PTHR46481:SF10">
    <property type="entry name" value="ZINC FINGER BED DOMAIN-CONTAINING PROTEIN 39"/>
    <property type="match status" value="1"/>
</dbReference>
<evidence type="ECO:0000256" key="4">
    <source>
        <dbReference type="ARBA" id="ARBA00022833"/>
    </source>
</evidence>
<feature type="domain" description="HAT C-terminal dimerisation" evidence="7">
    <location>
        <begin position="702"/>
        <end position="775"/>
    </location>
</feature>
<dbReference type="GO" id="GO:0008270">
    <property type="term" value="F:zinc ion binding"/>
    <property type="evidence" value="ECO:0007669"/>
    <property type="project" value="UniProtKB-KW"/>
</dbReference>
<dbReference type="Proteomes" id="UP000198211">
    <property type="component" value="Unassembled WGS sequence"/>
</dbReference>
<feature type="region of interest" description="Disordered" evidence="6">
    <location>
        <begin position="599"/>
        <end position="626"/>
    </location>
</feature>
<dbReference type="AlphaFoldDB" id="A0A225VAF5"/>
<evidence type="ECO:0000256" key="5">
    <source>
        <dbReference type="ARBA" id="ARBA00023242"/>
    </source>
</evidence>
<reference evidence="9" key="1">
    <citation type="submission" date="2017-03" db="EMBL/GenBank/DDBJ databases">
        <title>Phytopthora megakarya and P. palmivora, two closely related causual agents of cacao black pod achieved similar genome size and gene model numbers by different mechanisms.</title>
        <authorList>
            <person name="Ali S."/>
            <person name="Shao J."/>
            <person name="Larry D.J."/>
            <person name="Kronmiller B."/>
            <person name="Shen D."/>
            <person name="Strem M.D."/>
            <person name="Melnick R.L."/>
            <person name="Guiltinan M.J."/>
            <person name="Tyler B.M."/>
            <person name="Meinhardt L.W."/>
            <person name="Bailey B.A."/>
        </authorList>
    </citation>
    <scope>NUCLEOTIDE SEQUENCE [LARGE SCALE GENOMIC DNA]</scope>
    <source>
        <strain evidence="9">zdho120</strain>
    </source>
</reference>